<protein>
    <submittedName>
        <fullName evidence="3">Putative serine/threonine protein kinase</fullName>
    </submittedName>
</protein>
<dbReference type="PANTHER" id="PTHR44167">
    <property type="entry name" value="OVARIAN-SPECIFIC SERINE/THREONINE-PROTEIN KINASE LOK-RELATED"/>
    <property type="match status" value="1"/>
</dbReference>
<keyword evidence="3" id="KW-0418">Kinase</keyword>
<dbReference type="PANTHER" id="PTHR44167:SF18">
    <property type="entry name" value="PROTEIN KINASE DOMAIN-CONTAINING PROTEIN"/>
    <property type="match status" value="1"/>
</dbReference>
<dbReference type="Pfam" id="PF00069">
    <property type="entry name" value="Pkinase"/>
    <property type="match status" value="1"/>
</dbReference>
<reference evidence="3" key="1">
    <citation type="journal article" date="2019" name="MBio">
        <title>Virus Genomes from Deep Sea Sediments Expand the Ocean Megavirome and Support Independent Origins of Viral Gigantism.</title>
        <authorList>
            <person name="Backstrom D."/>
            <person name="Yutin N."/>
            <person name="Jorgensen S.L."/>
            <person name="Dharamshi J."/>
            <person name="Homa F."/>
            <person name="Zaremba-Niedwiedzka K."/>
            <person name="Spang A."/>
            <person name="Wolf Y.I."/>
            <person name="Koonin E.V."/>
            <person name="Ettema T.J."/>
        </authorList>
    </citation>
    <scope>NUCLEOTIDE SEQUENCE</scope>
</reference>
<dbReference type="SMART" id="SM00220">
    <property type="entry name" value="S_TKc"/>
    <property type="match status" value="1"/>
</dbReference>
<keyword evidence="3" id="KW-0723">Serine/threonine-protein kinase</keyword>
<accession>A0A481YUL4</accession>
<dbReference type="GO" id="GO:0005524">
    <property type="term" value="F:ATP binding"/>
    <property type="evidence" value="ECO:0007669"/>
    <property type="project" value="InterPro"/>
</dbReference>
<feature type="compositionally biased region" description="Basic residues" evidence="1">
    <location>
        <begin position="341"/>
        <end position="358"/>
    </location>
</feature>
<keyword evidence="3" id="KW-0808">Transferase</keyword>
<evidence type="ECO:0000256" key="1">
    <source>
        <dbReference type="SAM" id="MobiDB-lite"/>
    </source>
</evidence>
<name>A0A481YUL4_9VIRU</name>
<feature type="region of interest" description="Disordered" evidence="1">
    <location>
        <begin position="338"/>
        <end position="365"/>
    </location>
</feature>
<dbReference type="EMBL" id="MK500340">
    <property type="protein sequence ID" value="QBK87003.1"/>
    <property type="molecule type" value="Genomic_DNA"/>
</dbReference>
<organism evidence="3">
    <name type="scientific">Marseillevirus LCMAC103</name>
    <dbReference type="NCBI Taxonomy" id="2506604"/>
    <lineage>
        <taxon>Viruses</taxon>
        <taxon>Varidnaviria</taxon>
        <taxon>Bamfordvirae</taxon>
        <taxon>Nucleocytoviricota</taxon>
        <taxon>Megaviricetes</taxon>
        <taxon>Pimascovirales</taxon>
        <taxon>Pimascovirales incertae sedis</taxon>
        <taxon>Marseilleviridae</taxon>
    </lineage>
</organism>
<evidence type="ECO:0000259" key="2">
    <source>
        <dbReference type="PROSITE" id="PS50011"/>
    </source>
</evidence>
<dbReference type="Gene3D" id="1.10.510.10">
    <property type="entry name" value="Transferase(Phosphotransferase) domain 1"/>
    <property type="match status" value="1"/>
</dbReference>
<dbReference type="PROSITE" id="PS50011">
    <property type="entry name" value="PROTEIN_KINASE_DOM"/>
    <property type="match status" value="1"/>
</dbReference>
<proteinExistence type="predicted"/>
<feature type="domain" description="Protein kinase" evidence="2">
    <location>
        <begin position="14"/>
        <end position="299"/>
    </location>
</feature>
<dbReference type="InterPro" id="IPR000719">
    <property type="entry name" value="Prot_kinase_dom"/>
</dbReference>
<gene>
    <name evidence="3" type="ORF">LCMAC103_03470</name>
</gene>
<sequence length="719" mass="80673">MASGAPLPPTVYDFAATSVVSANPAELVYRATKFDPAAGRPRHYLVKRVVAQHYKYLQEPEVAILHRIRKYCVAFFACAETKFSHGGYVYLVIHQGSPRFITLGQYVAAQSYRADSPRTRLIMKRLTELLALLHASGVVHRNICPTSILVDPSTTPAAVKYVDFNRACSVDDEKCLGDPPAVSPPTFMAPEAVDPIRLSLARRIGKWTAFGVAKASDVWSLGMVFYHLASRGRSPWRGTPGRIKSALRAKKAPPLPRVVDLPGGGNRLLPYRALISDMLVVDYAGRATLDHVLGMVEMYEIQKARSARTSPDVERMVDDVTRAMAPLRIRELKSLTEKAGHSRSRLRRSMLGKRRKRTATPAQLPWGGGSLRELKRLKQTVSEYVWPEEKYESPETKYDLPSPSEAKGSPLFGTSLVRSKSREIALLHWYLKLKEKHRRNRAVHLVLGVPGPRDTEVKNYLRHVNSQQLLYSAVVSVHDRAYSNVDYIVSRAVLQSISDGMNDPAVNLVFLRFGIQYLYRPKGGGHANFVVINKRAREIEHYDPWGEGADIPGMTKVVAEFFQVHFRGAPAGYRVQMSQTICPKASMQVIETDEKRFGDYGGFCAVWVLWTIALRLKHPTDDKRTVIRKGILALAAKEPDFTKFIRRFARTIESEYARFDADTGLNIRADQSEITPAQRDKLFRFVKEFLAAGNKFPPRPPQASPSFSSFRLGAPLGVF</sequence>
<evidence type="ECO:0000313" key="3">
    <source>
        <dbReference type="EMBL" id="QBK87003.1"/>
    </source>
</evidence>
<dbReference type="GO" id="GO:0004674">
    <property type="term" value="F:protein serine/threonine kinase activity"/>
    <property type="evidence" value="ECO:0007669"/>
    <property type="project" value="UniProtKB-KW"/>
</dbReference>
<dbReference type="SUPFAM" id="SSF56112">
    <property type="entry name" value="Protein kinase-like (PK-like)"/>
    <property type="match status" value="1"/>
</dbReference>
<dbReference type="InterPro" id="IPR011009">
    <property type="entry name" value="Kinase-like_dom_sf"/>
</dbReference>